<sequence length="395" mass="42938">MGEAAVKRSAIELSNGSKSAMRAQFTKVHVRNVEYFILDEADRMLNVDGFQSNMLDLTHTHDFPTSEQRQTMLFSATFDAEVQQFARQLLKSNFAFVSNGKTTSANPRVQQNFIQVSKPEKLNKLCELLEEEQAKSGEVCRTLVFVTRKVSKPEKLNKLCELLEEEQAKSGEVCRTLVFVTRKVDTDTVAMYLSSNGIRACSIHGDREQDQREKALKEFRSGSVKVLLATDVCARGIDVNNLEHVINYDLPTEWIIYVHRIGRTGRMHAGKATSFIDPMEPHDRAMASDLLRIVREVQQEAPQFLIDLAEGLGGLAGTTSRSGETEENSGGGGFAKGGGGFANSGGGFARAGGGGGFASSKPNSKGGFVGDVAKSGFGNAGSARQAAQEAEAEWA</sequence>
<dbReference type="PROSITE" id="PS00039">
    <property type="entry name" value="DEAD_ATP_HELICASE"/>
    <property type="match status" value="1"/>
</dbReference>
<dbReference type="Gene3D" id="3.40.50.300">
    <property type="entry name" value="P-loop containing nucleotide triphosphate hydrolases"/>
    <property type="match status" value="2"/>
</dbReference>
<feature type="region of interest" description="Disordered" evidence="7">
    <location>
        <begin position="317"/>
        <end position="337"/>
    </location>
</feature>
<dbReference type="InterPro" id="IPR011545">
    <property type="entry name" value="DEAD/DEAH_box_helicase_dom"/>
</dbReference>
<evidence type="ECO:0000313" key="10">
    <source>
        <dbReference type="Proteomes" id="UP000036681"/>
    </source>
</evidence>
<evidence type="ECO:0000256" key="2">
    <source>
        <dbReference type="ARBA" id="ARBA00022741"/>
    </source>
</evidence>
<evidence type="ECO:0000256" key="5">
    <source>
        <dbReference type="ARBA" id="ARBA00022840"/>
    </source>
</evidence>
<evidence type="ECO:0000256" key="3">
    <source>
        <dbReference type="ARBA" id="ARBA00022801"/>
    </source>
</evidence>
<name>A0A9J2PES1_ASCLU</name>
<evidence type="ECO:0000256" key="7">
    <source>
        <dbReference type="SAM" id="MobiDB-lite"/>
    </source>
</evidence>
<evidence type="ECO:0000259" key="8">
    <source>
        <dbReference type="PROSITE" id="PS51192"/>
    </source>
</evidence>
<dbReference type="Proteomes" id="UP000036681">
    <property type="component" value="Unplaced"/>
</dbReference>
<evidence type="ECO:0000256" key="1">
    <source>
        <dbReference type="ARBA" id="ARBA00012552"/>
    </source>
</evidence>
<keyword evidence="5 6" id="KW-0067">ATP-binding</keyword>
<dbReference type="InterPro" id="IPR001650">
    <property type="entry name" value="Helicase_C-like"/>
</dbReference>
<evidence type="ECO:0000313" key="11">
    <source>
        <dbReference type="WBParaSite" id="ALUE_0000815601-mRNA-1"/>
    </source>
</evidence>
<proteinExistence type="inferred from homology"/>
<dbReference type="Pfam" id="PF00270">
    <property type="entry name" value="DEAD"/>
    <property type="match status" value="1"/>
</dbReference>
<dbReference type="SUPFAM" id="SSF52540">
    <property type="entry name" value="P-loop containing nucleoside triphosphate hydrolases"/>
    <property type="match status" value="1"/>
</dbReference>
<dbReference type="InterPro" id="IPR000629">
    <property type="entry name" value="RNA-helicase_DEAD-box_CS"/>
</dbReference>
<dbReference type="InterPro" id="IPR027417">
    <property type="entry name" value="P-loop_NTPase"/>
</dbReference>
<dbReference type="Pfam" id="PF00271">
    <property type="entry name" value="Helicase_C"/>
    <property type="match status" value="1"/>
</dbReference>
<dbReference type="PANTHER" id="PTHR47958">
    <property type="entry name" value="ATP-DEPENDENT RNA HELICASE DBP3"/>
    <property type="match status" value="1"/>
</dbReference>
<feature type="domain" description="Helicase C-terminal" evidence="9">
    <location>
        <begin position="155"/>
        <end position="309"/>
    </location>
</feature>
<dbReference type="GO" id="GO:0043186">
    <property type="term" value="C:P granule"/>
    <property type="evidence" value="ECO:0007669"/>
    <property type="project" value="UniProtKB-ARBA"/>
</dbReference>
<comment type="similarity">
    <text evidence="6">Belongs to the DEAD box helicase family.</text>
</comment>
<keyword evidence="2 6" id="KW-0547">Nucleotide-binding</keyword>
<dbReference type="CDD" id="cd18787">
    <property type="entry name" value="SF2_C_DEAD"/>
    <property type="match status" value="1"/>
</dbReference>
<evidence type="ECO:0000256" key="4">
    <source>
        <dbReference type="ARBA" id="ARBA00022806"/>
    </source>
</evidence>
<feature type="domain" description="Helicase ATP-binding" evidence="8">
    <location>
        <begin position="1"/>
        <end position="96"/>
    </location>
</feature>
<protein>
    <recommendedName>
        <fullName evidence="1">RNA helicase</fullName>
        <ecNumber evidence="1">3.6.4.13</ecNumber>
    </recommendedName>
</protein>
<dbReference type="GO" id="GO:0003676">
    <property type="term" value="F:nucleic acid binding"/>
    <property type="evidence" value="ECO:0007669"/>
    <property type="project" value="InterPro"/>
</dbReference>
<keyword evidence="3 6" id="KW-0378">Hydrolase</keyword>
<dbReference type="AlphaFoldDB" id="A0A9J2PES1"/>
<dbReference type="GO" id="GO:0005524">
    <property type="term" value="F:ATP binding"/>
    <property type="evidence" value="ECO:0007669"/>
    <property type="project" value="UniProtKB-KW"/>
</dbReference>
<dbReference type="InterPro" id="IPR014001">
    <property type="entry name" value="Helicase_ATP-bd"/>
</dbReference>
<evidence type="ECO:0000256" key="6">
    <source>
        <dbReference type="RuleBase" id="RU000492"/>
    </source>
</evidence>
<keyword evidence="4 6" id="KW-0347">Helicase</keyword>
<dbReference type="SMART" id="SM00490">
    <property type="entry name" value="HELICc"/>
    <property type="match status" value="1"/>
</dbReference>
<accession>A0A9J2PES1</accession>
<organism evidence="10 11">
    <name type="scientific">Ascaris lumbricoides</name>
    <name type="common">Giant roundworm</name>
    <dbReference type="NCBI Taxonomy" id="6252"/>
    <lineage>
        <taxon>Eukaryota</taxon>
        <taxon>Metazoa</taxon>
        <taxon>Ecdysozoa</taxon>
        <taxon>Nematoda</taxon>
        <taxon>Chromadorea</taxon>
        <taxon>Rhabditida</taxon>
        <taxon>Spirurina</taxon>
        <taxon>Ascaridomorpha</taxon>
        <taxon>Ascaridoidea</taxon>
        <taxon>Ascarididae</taxon>
        <taxon>Ascaris</taxon>
    </lineage>
</organism>
<dbReference type="GO" id="GO:0016787">
    <property type="term" value="F:hydrolase activity"/>
    <property type="evidence" value="ECO:0007669"/>
    <property type="project" value="UniProtKB-KW"/>
</dbReference>
<keyword evidence="10" id="KW-1185">Reference proteome</keyword>
<dbReference type="GO" id="GO:0003724">
    <property type="term" value="F:RNA helicase activity"/>
    <property type="evidence" value="ECO:0007669"/>
    <property type="project" value="UniProtKB-EC"/>
</dbReference>
<evidence type="ECO:0000259" key="9">
    <source>
        <dbReference type="PROSITE" id="PS51194"/>
    </source>
</evidence>
<dbReference type="WBParaSite" id="ALUE_0000815601-mRNA-1">
    <property type="protein sequence ID" value="ALUE_0000815601-mRNA-1"/>
    <property type="gene ID" value="ALUE_0000815601"/>
</dbReference>
<reference evidence="11" key="1">
    <citation type="submission" date="2023-03" db="UniProtKB">
        <authorList>
            <consortium name="WormBaseParasite"/>
        </authorList>
    </citation>
    <scope>IDENTIFICATION</scope>
</reference>
<feature type="region of interest" description="Disordered" evidence="7">
    <location>
        <begin position="351"/>
        <end position="372"/>
    </location>
</feature>
<dbReference type="PROSITE" id="PS51192">
    <property type="entry name" value="HELICASE_ATP_BIND_1"/>
    <property type="match status" value="1"/>
</dbReference>
<dbReference type="EC" id="3.6.4.13" evidence="1"/>
<dbReference type="PROSITE" id="PS51194">
    <property type="entry name" value="HELICASE_CTER"/>
    <property type="match status" value="1"/>
</dbReference>